<evidence type="ECO:0000259" key="1">
    <source>
        <dbReference type="Pfam" id="PF13460"/>
    </source>
</evidence>
<dbReference type="InterPro" id="IPR051207">
    <property type="entry name" value="ComplexI_NDUFA9_subunit"/>
</dbReference>
<dbReference type="InterPro" id="IPR016040">
    <property type="entry name" value="NAD(P)-bd_dom"/>
</dbReference>
<sequence length="272" mass="28453">MGTRLRGMRILVAGGTGVLGTRVVELLRARGDEVSVLTRREGVAGGVSGDLATGAGLDAACVGAEAVIHLATATTPAGWREVDVDGTRRLAEAATRQHVAHFLYISILGVDRIPFAYYRAKAEGEQEVLRAGVPWTVLRLGQFHELLDSLLRVVAAVPVAFVPRGLAVQPLAAADAARVVVDTLDAGPRGRFVGAGGPQILTAKDAAEQWLAARRAAGGRGGAVVELPLPGALMRAFRAGHNLMPASMQPGTAFGDWARERFAAGTGPAYRR</sequence>
<feature type="domain" description="NAD(P)-binding" evidence="1">
    <location>
        <begin position="14"/>
        <end position="145"/>
    </location>
</feature>
<dbReference type="PANTHER" id="PTHR12126">
    <property type="entry name" value="NADH-UBIQUINONE OXIDOREDUCTASE 39 KDA SUBUNIT-RELATED"/>
    <property type="match status" value="1"/>
</dbReference>
<evidence type="ECO:0000313" key="3">
    <source>
        <dbReference type="Proteomes" id="UP001500752"/>
    </source>
</evidence>
<organism evidence="2 3">
    <name type="scientific">Arthrobacter ginkgonis</name>
    <dbReference type="NCBI Taxonomy" id="1630594"/>
    <lineage>
        <taxon>Bacteria</taxon>
        <taxon>Bacillati</taxon>
        <taxon>Actinomycetota</taxon>
        <taxon>Actinomycetes</taxon>
        <taxon>Micrococcales</taxon>
        <taxon>Micrococcaceae</taxon>
        <taxon>Arthrobacter</taxon>
    </lineage>
</organism>
<protein>
    <submittedName>
        <fullName evidence="2">NAD(P)H-binding protein</fullName>
    </submittedName>
</protein>
<dbReference type="SUPFAM" id="SSF51735">
    <property type="entry name" value="NAD(P)-binding Rossmann-fold domains"/>
    <property type="match status" value="1"/>
</dbReference>
<dbReference type="PANTHER" id="PTHR12126:SF11">
    <property type="entry name" value="NADH DEHYDROGENASE [UBIQUINONE] 1 ALPHA SUBCOMPLEX SUBUNIT 9, MITOCHONDRIAL"/>
    <property type="match status" value="1"/>
</dbReference>
<gene>
    <name evidence="2" type="ORF">GCM10023081_38430</name>
</gene>
<dbReference type="Gene3D" id="3.40.50.720">
    <property type="entry name" value="NAD(P)-binding Rossmann-like Domain"/>
    <property type="match status" value="1"/>
</dbReference>
<dbReference type="Proteomes" id="UP001500752">
    <property type="component" value="Unassembled WGS sequence"/>
</dbReference>
<dbReference type="InterPro" id="IPR036291">
    <property type="entry name" value="NAD(P)-bd_dom_sf"/>
</dbReference>
<accession>A0ABP7CZJ6</accession>
<name>A0ABP7CZJ6_9MICC</name>
<evidence type="ECO:0000313" key="2">
    <source>
        <dbReference type="EMBL" id="GAA3697771.1"/>
    </source>
</evidence>
<dbReference type="EMBL" id="BAABEO010000025">
    <property type="protein sequence ID" value="GAA3697771.1"/>
    <property type="molecule type" value="Genomic_DNA"/>
</dbReference>
<proteinExistence type="predicted"/>
<comment type="caution">
    <text evidence="2">The sequence shown here is derived from an EMBL/GenBank/DDBJ whole genome shotgun (WGS) entry which is preliminary data.</text>
</comment>
<dbReference type="Pfam" id="PF13460">
    <property type="entry name" value="NAD_binding_10"/>
    <property type="match status" value="1"/>
</dbReference>
<keyword evidence="3" id="KW-1185">Reference proteome</keyword>
<reference evidence="3" key="1">
    <citation type="journal article" date="2019" name="Int. J. Syst. Evol. Microbiol.">
        <title>The Global Catalogue of Microorganisms (GCM) 10K type strain sequencing project: providing services to taxonomists for standard genome sequencing and annotation.</title>
        <authorList>
            <consortium name="The Broad Institute Genomics Platform"/>
            <consortium name="The Broad Institute Genome Sequencing Center for Infectious Disease"/>
            <person name="Wu L."/>
            <person name="Ma J."/>
        </authorList>
    </citation>
    <scope>NUCLEOTIDE SEQUENCE [LARGE SCALE GENOMIC DNA]</scope>
    <source>
        <strain evidence="3">JCM 30742</strain>
    </source>
</reference>